<evidence type="ECO:0000259" key="2">
    <source>
        <dbReference type="Pfam" id="PF07883"/>
    </source>
</evidence>
<evidence type="ECO:0000313" key="4">
    <source>
        <dbReference type="Proteomes" id="UP001058003"/>
    </source>
</evidence>
<dbReference type="InterPro" id="IPR052538">
    <property type="entry name" value="Flavonoid_dioxygenase-like"/>
</dbReference>
<dbReference type="InterPro" id="IPR011051">
    <property type="entry name" value="RmlC_Cupin_sf"/>
</dbReference>
<dbReference type="Pfam" id="PF07883">
    <property type="entry name" value="Cupin_2"/>
    <property type="match status" value="1"/>
</dbReference>
<dbReference type="InterPro" id="IPR014710">
    <property type="entry name" value="RmlC-like_jellyroll"/>
</dbReference>
<feature type="domain" description="Cupin type-2" evidence="2">
    <location>
        <begin position="35"/>
        <end position="104"/>
    </location>
</feature>
<dbReference type="InterPro" id="IPR013096">
    <property type="entry name" value="Cupin_2"/>
</dbReference>
<dbReference type="CDD" id="cd02223">
    <property type="entry name" value="cupin_Bh2720-like"/>
    <property type="match status" value="1"/>
</dbReference>
<feature type="compositionally biased region" description="Basic and acidic residues" evidence="1">
    <location>
        <begin position="107"/>
        <end position="121"/>
    </location>
</feature>
<dbReference type="PANTHER" id="PTHR43346">
    <property type="entry name" value="LIGAND BINDING DOMAIN PROTEIN, PUTATIVE (AFU_ORTHOLOGUE AFUA_6G14370)-RELATED"/>
    <property type="match status" value="1"/>
</dbReference>
<dbReference type="AlphaFoldDB" id="A0A9Q9IRH3"/>
<dbReference type="KEGG" id="daur:Daura_19015"/>
<accession>A0A9Q9IRH3</accession>
<organism evidence="3 4">
    <name type="scientific">Dactylosporangium aurantiacum</name>
    <dbReference type="NCBI Taxonomy" id="35754"/>
    <lineage>
        <taxon>Bacteria</taxon>
        <taxon>Bacillati</taxon>
        <taxon>Actinomycetota</taxon>
        <taxon>Actinomycetes</taxon>
        <taxon>Micromonosporales</taxon>
        <taxon>Micromonosporaceae</taxon>
        <taxon>Dactylosporangium</taxon>
    </lineage>
</organism>
<dbReference type="OrthoDB" id="3231985at2"/>
<protein>
    <submittedName>
        <fullName evidence="3">Cupin domain-containing protein</fullName>
    </submittedName>
</protein>
<evidence type="ECO:0000313" key="3">
    <source>
        <dbReference type="EMBL" id="UWZ58069.1"/>
    </source>
</evidence>
<dbReference type="EMBL" id="CP073767">
    <property type="protein sequence ID" value="UWZ58069.1"/>
    <property type="molecule type" value="Genomic_DNA"/>
</dbReference>
<reference evidence="3" key="1">
    <citation type="submission" date="2021-04" db="EMBL/GenBank/DDBJ databases">
        <title>Dactylosporangium aurantiacum NRRL B-8018 full assembly.</title>
        <authorList>
            <person name="Hartkoorn R.C."/>
            <person name="Beaudoing E."/>
            <person name="Hot D."/>
        </authorList>
    </citation>
    <scope>NUCLEOTIDE SEQUENCE</scope>
    <source>
        <strain evidence="3">NRRL B-8018</strain>
    </source>
</reference>
<gene>
    <name evidence="3" type="ORF">Daura_19015</name>
</gene>
<dbReference type="PANTHER" id="PTHR43346:SF1">
    <property type="entry name" value="QUERCETIN 2,3-DIOXYGENASE-RELATED"/>
    <property type="match status" value="1"/>
</dbReference>
<keyword evidence="4" id="KW-1185">Reference proteome</keyword>
<feature type="region of interest" description="Disordered" evidence="1">
    <location>
        <begin position="104"/>
        <end position="133"/>
    </location>
</feature>
<evidence type="ECO:0000256" key="1">
    <source>
        <dbReference type="SAM" id="MobiDB-lite"/>
    </source>
</evidence>
<dbReference type="SUPFAM" id="SSF51182">
    <property type="entry name" value="RmlC-like cupins"/>
    <property type="match status" value="1"/>
</dbReference>
<name>A0A9Q9IRH3_9ACTN</name>
<dbReference type="Proteomes" id="UP001058003">
    <property type="component" value="Chromosome"/>
</dbReference>
<dbReference type="RefSeq" id="WP_052388194.1">
    <property type="nucleotide sequence ID" value="NZ_CP073767.1"/>
</dbReference>
<proteinExistence type="predicted"/>
<sequence>MGDYEPYQGDLFGQVRSNDDFRRVLSTTRHTQLVVMTIPVGGEIGEEVHDGIDQVLIAVEGRGTSILEGQRRPFAAGDVVVVPEGTKHNFVNDGDGPLRIATVYGPPDHRPGTVHHTKADADRDEADVPPQDS</sequence>
<dbReference type="Gene3D" id="2.60.120.10">
    <property type="entry name" value="Jelly Rolls"/>
    <property type="match status" value="1"/>
</dbReference>